<dbReference type="GO" id="GO:0008967">
    <property type="term" value="F:phosphoglycolate phosphatase activity"/>
    <property type="evidence" value="ECO:0007669"/>
    <property type="project" value="TreeGrafter"/>
</dbReference>
<organism evidence="1 2">
    <name type="scientific">Actinomadura soli</name>
    <dbReference type="NCBI Taxonomy" id="2508997"/>
    <lineage>
        <taxon>Bacteria</taxon>
        <taxon>Bacillati</taxon>
        <taxon>Actinomycetota</taxon>
        <taxon>Actinomycetes</taxon>
        <taxon>Streptosporangiales</taxon>
        <taxon>Thermomonosporaceae</taxon>
        <taxon>Actinomadura</taxon>
    </lineage>
</organism>
<protein>
    <submittedName>
        <fullName evidence="1">HAD family hydrolase</fullName>
    </submittedName>
</protein>
<dbReference type="InterPro" id="IPR023198">
    <property type="entry name" value="PGP-like_dom2"/>
</dbReference>
<keyword evidence="2" id="KW-1185">Reference proteome</keyword>
<dbReference type="PANTHER" id="PTHR43434:SF1">
    <property type="entry name" value="PHOSPHOGLYCOLATE PHOSPHATASE"/>
    <property type="match status" value="1"/>
</dbReference>
<dbReference type="SUPFAM" id="SSF56784">
    <property type="entry name" value="HAD-like"/>
    <property type="match status" value="1"/>
</dbReference>
<comment type="caution">
    <text evidence="1">The sequence shown here is derived from an EMBL/GenBank/DDBJ whole genome shotgun (WGS) entry which is preliminary data.</text>
</comment>
<dbReference type="SFLD" id="SFLDG01129">
    <property type="entry name" value="C1.5:_HAD__Beta-PGM__Phosphata"/>
    <property type="match status" value="1"/>
</dbReference>
<dbReference type="AlphaFoldDB" id="A0A5C4JAV5"/>
<dbReference type="RefSeq" id="WP_138646209.1">
    <property type="nucleotide sequence ID" value="NZ_VCKW01000082.1"/>
</dbReference>
<sequence length="230" mass="24324">MRTLVLWDIDHTLINAGGLSSEIYGTVFHRLIGRPPEKIAAMAGRTDLAITTETFRHNGIEPTDDLTSSFTTALAEAFTARQDEFADRGHVLPGARAALKALAARTDVIQSALTGNMRPIAVCKLAAFALIDFFDLDAGAYGLDGIERPPLVKLAQQRATAKYGDEFTASNTVLIGDTPHDVRAGHEGGAHVVAVATGATPASDLRLSGAEVVLPDLADTPTVVRAILRA</sequence>
<gene>
    <name evidence="1" type="ORF">ETD83_17585</name>
</gene>
<evidence type="ECO:0000313" key="1">
    <source>
        <dbReference type="EMBL" id="TMQ99981.1"/>
    </source>
</evidence>
<accession>A0A5C4JAV5</accession>
<name>A0A5C4JAV5_9ACTN</name>
<proteinExistence type="predicted"/>
<dbReference type="InterPro" id="IPR036412">
    <property type="entry name" value="HAD-like_sf"/>
</dbReference>
<dbReference type="Gene3D" id="3.40.50.1000">
    <property type="entry name" value="HAD superfamily/HAD-like"/>
    <property type="match status" value="1"/>
</dbReference>
<dbReference type="Pfam" id="PF12710">
    <property type="entry name" value="HAD"/>
    <property type="match status" value="1"/>
</dbReference>
<dbReference type="Proteomes" id="UP000309174">
    <property type="component" value="Unassembled WGS sequence"/>
</dbReference>
<dbReference type="EMBL" id="VCKW01000082">
    <property type="protein sequence ID" value="TMQ99981.1"/>
    <property type="molecule type" value="Genomic_DNA"/>
</dbReference>
<dbReference type="InterPro" id="IPR050155">
    <property type="entry name" value="HAD-like_hydrolase_sf"/>
</dbReference>
<dbReference type="OrthoDB" id="9781769at2"/>
<reference evidence="1 2" key="1">
    <citation type="submission" date="2019-05" db="EMBL/GenBank/DDBJ databases">
        <title>Draft genome sequence of Actinomadura sp. 14C53.</title>
        <authorList>
            <person name="Saricaoglu S."/>
            <person name="Isik K."/>
        </authorList>
    </citation>
    <scope>NUCLEOTIDE SEQUENCE [LARGE SCALE GENOMIC DNA]</scope>
    <source>
        <strain evidence="1 2">14C53</strain>
    </source>
</reference>
<evidence type="ECO:0000313" key="2">
    <source>
        <dbReference type="Proteomes" id="UP000309174"/>
    </source>
</evidence>
<dbReference type="GO" id="GO:0006281">
    <property type="term" value="P:DNA repair"/>
    <property type="evidence" value="ECO:0007669"/>
    <property type="project" value="TreeGrafter"/>
</dbReference>
<dbReference type="SFLD" id="SFLDS00003">
    <property type="entry name" value="Haloacid_Dehalogenase"/>
    <property type="match status" value="1"/>
</dbReference>
<keyword evidence="1" id="KW-0378">Hydrolase</keyword>
<dbReference type="PANTHER" id="PTHR43434">
    <property type="entry name" value="PHOSPHOGLYCOLATE PHOSPHATASE"/>
    <property type="match status" value="1"/>
</dbReference>
<dbReference type="InterPro" id="IPR023214">
    <property type="entry name" value="HAD_sf"/>
</dbReference>
<dbReference type="Gene3D" id="1.10.150.240">
    <property type="entry name" value="Putative phosphatase, domain 2"/>
    <property type="match status" value="1"/>
</dbReference>